<dbReference type="HOGENOM" id="CLU_3335511_0_0_1"/>
<comment type="caution">
    <text evidence="2">The sequence shown here is derived from an EMBL/GenBank/DDBJ whole genome shotgun (WGS) entry which is preliminary data.</text>
</comment>
<keyword evidence="1" id="KW-0472">Membrane</keyword>
<dbReference type="EMBL" id="CAGA01000067">
    <property type="protein sequence ID" value="CCE33816.1"/>
    <property type="molecule type" value="Genomic_DNA"/>
</dbReference>
<protein>
    <submittedName>
        <fullName evidence="2">Uncharacterized protein</fullName>
    </submittedName>
</protein>
<reference evidence="2 3" key="1">
    <citation type="journal article" date="2013" name="PLoS Genet.">
        <title>Plant-symbiotic fungi as chemical engineers: Multi-genome analysis of the Clavicipitaceae reveals dynamics of alkaloid loci.</title>
        <authorList>
            <person name="Schardl C.L."/>
            <person name="Young C.A."/>
            <person name="Hesse U."/>
            <person name="Amyotte S.G."/>
            <person name="Andreeva K."/>
            <person name="Calie P.J."/>
            <person name="Fleetwood D.J."/>
            <person name="Haws D.C."/>
            <person name="Moore N."/>
            <person name="Oeser B."/>
            <person name="Panaccione D.G."/>
            <person name="Schweri K.K."/>
            <person name="Voisey C.R."/>
            <person name="Farman M.L."/>
            <person name="Jaromczyk J.W."/>
            <person name="Roe B.A."/>
            <person name="O'Sullivan D.M."/>
            <person name="Scott B."/>
            <person name="Tudzynski P."/>
            <person name="An Z."/>
            <person name="Arnaoudova E.G."/>
            <person name="Bullock C.T."/>
            <person name="Charlton N.D."/>
            <person name="Chen L."/>
            <person name="Cox M."/>
            <person name="Dinkins R.D."/>
            <person name="Florea S."/>
            <person name="Glenn A.E."/>
            <person name="Gordon A."/>
            <person name="Gueldener U."/>
            <person name="Harris D.R."/>
            <person name="Hollin W."/>
            <person name="Jaromczyk J."/>
            <person name="Johnson R.D."/>
            <person name="Khan A.K."/>
            <person name="Leistner E."/>
            <person name="Leuchtmann A."/>
            <person name="Li C."/>
            <person name="Liu J."/>
            <person name="Liu J."/>
            <person name="Liu M."/>
            <person name="Mace W."/>
            <person name="Machado C."/>
            <person name="Nagabhyru P."/>
            <person name="Pan J."/>
            <person name="Schmid J."/>
            <person name="Sugawara K."/>
            <person name="Steiner U."/>
            <person name="Takach J.E."/>
            <person name="Tanaka E."/>
            <person name="Webb J.S."/>
            <person name="Wilson E.V."/>
            <person name="Wiseman J.L."/>
            <person name="Yoshida R."/>
            <person name="Zeng Z."/>
        </authorList>
    </citation>
    <scope>NUCLEOTIDE SEQUENCE [LARGE SCALE GENOMIC DNA]</scope>
    <source>
        <strain evidence="2 3">20.1</strain>
    </source>
</reference>
<keyword evidence="3" id="KW-1185">Reference proteome</keyword>
<name>M1W4Y4_CLAP2</name>
<evidence type="ECO:0000313" key="2">
    <source>
        <dbReference type="EMBL" id="CCE33816.1"/>
    </source>
</evidence>
<evidence type="ECO:0000256" key="1">
    <source>
        <dbReference type="SAM" id="Phobius"/>
    </source>
</evidence>
<dbReference type="AlphaFoldDB" id="M1W4Y4"/>
<gene>
    <name evidence="2" type="ORF">CPUR_07743</name>
</gene>
<evidence type="ECO:0000313" key="3">
    <source>
        <dbReference type="Proteomes" id="UP000016801"/>
    </source>
</evidence>
<keyword evidence="1" id="KW-1133">Transmembrane helix</keyword>
<proteinExistence type="predicted"/>
<accession>M1W4Y4</accession>
<dbReference type="VEuPathDB" id="FungiDB:CPUR_07743"/>
<organism evidence="2 3">
    <name type="scientific">Claviceps purpurea (strain 20.1)</name>
    <name type="common">Ergot fungus</name>
    <name type="synonym">Sphacelia segetum</name>
    <dbReference type="NCBI Taxonomy" id="1111077"/>
    <lineage>
        <taxon>Eukaryota</taxon>
        <taxon>Fungi</taxon>
        <taxon>Dikarya</taxon>
        <taxon>Ascomycota</taxon>
        <taxon>Pezizomycotina</taxon>
        <taxon>Sordariomycetes</taxon>
        <taxon>Hypocreomycetidae</taxon>
        <taxon>Hypocreales</taxon>
        <taxon>Clavicipitaceae</taxon>
        <taxon>Claviceps</taxon>
    </lineage>
</organism>
<feature type="transmembrane region" description="Helical" evidence="1">
    <location>
        <begin position="6"/>
        <end position="25"/>
    </location>
</feature>
<keyword evidence="1" id="KW-0812">Transmembrane</keyword>
<dbReference type="Proteomes" id="UP000016801">
    <property type="component" value="Unassembled WGS sequence"/>
</dbReference>
<sequence>MQPFHAFMFGVAVIPHINAMSHFLIGIDPYGMKSYGEE</sequence>